<gene>
    <name evidence="5" type="ORF">QWE_13833</name>
</gene>
<comment type="caution">
    <text evidence="5">The sequence shown here is derived from an EMBL/GenBank/DDBJ whole genome shotgun (WGS) entry which is preliminary data.</text>
</comment>
<keyword evidence="3" id="KW-0046">Antibiotic resistance</keyword>
<dbReference type="STRING" id="1156935.QWE_13833"/>
<dbReference type="AlphaFoldDB" id="K2QVT2"/>
<evidence type="ECO:0000256" key="2">
    <source>
        <dbReference type="ARBA" id="ARBA00021572"/>
    </source>
</evidence>
<reference evidence="5 6" key="1">
    <citation type="journal article" date="2012" name="J. Bacteriol.">
        <title>Draft Genome Sequence of Agrobacterium albertimagni Strain AOL15.</title>
        <authorList>
            <person name="Trimble W.L."/>
            <person name="Phung le T."/>
            <person name="Meyer F."/>
            <person name="Gilbert J.A."/>
            <person name="Silver S."/>
        </authorList>
    </citation>
    <scope>NUCLEOTIDE SEQUENCE [LARGE SCALE GENOMIC DNA]</scope>
    <source>
        <strain evidence="5 6">AOL15</strain>
    </source>
</reference>
<name>K2QVT2_9HYPH</name>
<feature type="domain" description="VOC" evidence="4">
    <location>
        <begin position="2"/>
        <end position="134"/>
    </location>
</feature>
<dbReference type="Proteomes" id="UP000007123">
    <property type="component" value="Unassembled WGS sequence"/>
</dbReference>
<dbReference type="InterPro" id="IPR029068">
    <property type="entry name" value="Glyas_Bleomycin-R_OHBP_Dase"/>
</dbReference>
<keyword evidence="6" id="KW-1185">Reference proteome</keyword>
<dbReference type="InterPro" id="IPR037523">
    <property type="entry name" value="VOC_core"/>
</dbReference>
<dbReference type="SUPFAM" id="SSF54593">
    <property type="entry name" value="Glyoxalase/Bleomycin resistance protein/Dihydroxybiphenyl dioxygenase"/>
    <property type="match status" value="1"/>
</dbReference>
<dbReference type="eggNOG" id="COG0346">
    <property type="taxonomic scope" value="Bacteria"/>
</dbReference>
<sequence>MRENALVPELAVIDWRTSRTFYRDLIGFEIAYERPEEGFSFLTLGDAQLMIDQIGIGRTFKVEGAPVERPFGRGLNMQIRVADVSVILDRLAAASVALYLPLEEKWYRRDDHEVGNRQFVVADPDGYLLRLFEDLGERRGPIKTFDGAGQLPG</sequence>
<dbReference type="EMBL" id="ALJF01000010">
    <property type="protein sequence ID" value="EKF59337.1"/>
    <property type="molecule type" value="Genomic_DNA"/>
</dbReference>
<organism evidence="5 6">
    <name type="scientific">Agrobacterium albertimagni AOL15</name>
    <dbReference type="NCBI Taxonomy" id="1156935"/>
    <lineage>
        <taxon>Bacteria</taxon>
        <taxon>Pseudomonadati</taxon>
        <taxon>Pseudomonadota</taxon>
        <taxon>Alphaproteobacteria</taxon>
        <taxon>Hyphomicrobiales</taxon>
        <taxon>Rhizobiaceae</taxon>
        <taxon>Rhizobium/Agrobacterium group</taxon>
        <taxon>Agrobacterium</taxon>
    </lineage>
</organism>
<dbReference type="OrthoDB" id="284897at2"/>
<evidence type="ECO:0000313" key="6">
    <source>
        <dbReference type="Proteomes" id="UP000007123"/>
    </source>
</evidence>
<dbReference type="PROSITE" id="PS51819">
    <property type="entry name" value="VOC"/>
    <property type="match status" value="1"/>
</dbReference>
<dbReference type="Gene3D" id="3.10.180.10">
    <property type="entry name" value="2,3-Dihydroxybiphenyl 1,2-Dioxygenase, domain 1"/>
    <property type="match status" value="1"/>
</dbReference>
<dbReference type="InterPro" id="IPR000335">
    <property type="entry name" value="Bleomycin-R"/>
</dbReference>
<accession>K2QVT2</accession>
<dbReference type="CDD" id="cd08349">
    <property type="entry name" value="BLMA_like"/>
    <property type="match status" value="1"/>
</dbReference>
<evidence type="ECO:0000256" key="1">
    <source>
        <dbReference type="ARBA" id="ARBA00011051"/>
    </source>
</evidence>
<protein>
    <recommendedName>
        <fullName evidence="2">Bleomycin resistance protein</fullName>
    </recommendedName>
</protein>
<evidence type="ECO:0000259" key="4">
    <source>
        <dbReference type="PROSITE" id="PS51819"/>
    </source>
</evidence>
<evidence type="ECO:0000313" key="5">
    <source>
        <dbReference type="EMBL" id="EKF59337.1"/>
    </source>
</evidence>
<dbReference type="InterPro" id="IPR004360">
    <property type="entry name" value="Glyas_Fos-R_dOase_dom"/>
</dbReference>
<dbReference type="RefSeq" id="WP_006726758.1">
    <property type="nucleotide sequence ID" value="NZ_ALJF01000010.1"/>
</dbReference>
<proteinExistence type="inferred from homology"/>
<dbReference type="PATRIC" id="fig|1156935.5.peg.2805"/>
<evidence type="ECO:0000256" key="3">
    <source>
        <dbReference type="ARBA" id="ARBA00023251"/>
    </source>
</evidence>
<dbReference type="GO" id="GO:0046677">
    <property type="term" value="P:response to antibiotic"/>
    <property type="evidence" value="ECO:0007669"/>
    <property type="project" value="UniProtKB-KW"/>
</dbReference>
<comment type="similarity">
    <text evidence="1">Belongs to the bleomycin resistance protein family.</text>
</comment>
<dbReference type="Pfam" id="PF00903">
    <property type="entry name" value="Glyoxalase"/>
    <property type="match status" value="1"/>
</dbReference>